<dbReference type="Pfam" id="PF00135">
    <property type="entry name" value="COesterase"/>
    <property type="match status" value="1"/>
</dbReference>
<dbReference type="PANTHER" id="PTHR43918">
    <property type="entry name" value="ACETYLCHOLINESTERASE"/>
    <property type="match status" value="1"/>
</dbReference>
<reference evidence="4" key="1">
    <citation type="submission" date="2022-12" db="EMBL/GenBank/DDBJ databases">
        <authorList>
            <person name="Petersen C."/>
        </authorList>
    </citation>
    <scope>NUCLEOTIDE SEQUENCE</scope>
    <source>
        <strain evidence="4">IBT 29677</strain>
    </source>
</reference>
<dbReference type="Proteomes" id="UP001147747">
    <property type="component" value="Unassembled WGS sequence"/>
</dbReference>
<dbReference type="RefSeq" id="XP_056482726.1">
    <property type="nucleotide sequence ID" value="XM_056636696.1"/>
</dbReference>
<keyword evidence="5" id="KW-1185">Reference proteome</keyword>
<dbReference type="EMBL" id="JAPZBU010000011">
    <property type="protein sequence ID" value="KAJ5378940.1"/>
    <property type="molecule type" value="Genomic_DNA"/>
</dbReference>
<dbReference type="Gene3D" id="3.40.50.1820">
    <property type="entry name" value="alpha/beta hydrolase"/>
    <property type="match status" value="1"/>
</dbReference>
<sequence>MNIVIPQSPQKNSTEQFPVILWIHGGSLLHGSANYGIYDAVNLVSHSVETGRPVLVVSFNYRLGLGGFLASKQIAAELKENGFSGNGNFGFTDQRLASEWIQKYIAQFGGDVHNVSAFGHSAGAISIGHHLAATANTSMLFHRAVCMSGLGSTLLCSSPEEHQAIFDATCRFFSIDREHPDVLDQLRRIPEQTLANADPIIQGVASGTEYPCFDGWFYARDPQYISQTPPWLKSFLFGDVHDEGLISKINILKDTYQSVRETLLGQVQDATFVDAVLGEYGITPDLSSQDLIDQTCEMGAEAVLKVENYQTALVNSHLENRLFKYHSISAPDYPISYKAKLTMDWTFCIFS</sequence>
<protein>
    <submittedName>
        <fullName evidence="4">Para-nitrobenzyl esterase</fullName>
    </submittedName>
</protein>
<dbReference type="GO" id="GO:0017000">
    <property type="term" value="P:antibiotic biosynthetic process"/>
    <property type="evidence" value="ECO:0007669"/>
    <property type="project" value="UniProtKB-ARBA"/>
</dbReference>
<reference evidence="4" key="2">
    <citation type="journal article" date="2023" name="IMA Fungus">
        <title>Comparative genomic study of the Penicillium genus elucidates a diverse pangenome and 15 lateral gene transfer events.</title>
        <authorList>
            <person name="Petersen C."/>
            <person name="Sorensen T."/>
            <person name="Nielsen M.R."/>
            <person name="Sondergaard T.E."/>
            <person name="Sorensen J.L."/>
            <person name="Fitzpatrick D.A."/>
            <person name="Frisvad J.C."/>
            <person name="Nielsen K.L."/>
        </authorList>
    </citation>
    <scope>NUCLEOTIDE SEQUENCE</scope>
    <source>
        <strain evidence="4">IBT 29677</strain>
    </source>
</reference>
<dbReference type="OrthoDB" id="6846267at2759"/>
<accession>A0A9W9VGR9</accession>
<dbReference type="InterPro" id="IPR050654">
    <property type="entry name" value="AChE-related_enzymes"/>
</dbReference>
<dbReference type="SUPFAM" id="SSF53474">
    <property type="entry name" value="alpha/beta-Hydrolases"/>
    <property type="match status" value="1"/>
</dbReference>
<dbReference type="AlphaFoldDB" id="A0A9W9VGR9"/>
<evidence type="ECO:0000259" key="3">
    <source>
        <dbReference type="Pfam" id="PF00135"/>
    </source>
</evidence>
<comment type="similarity">
    <text evidence="1">Belongs to the type-B carboxylesterase/lipase family.</text>
</comment>
<dbReference type="InterPro" id="IPR029058">
    <property type="entry name" value="AB_hydrolase_fold"/>
</dbReference>
<dbReference type="PANTHER" id="PTHR43918:SF4">
    <property type="entry name" value="CARBOXYLIC ESTER HYDROLASE"/>
    <property type="match status" value="1"/>
</dbReference>
<dbReference type="GeneID" id="81375676"/>
<dbReference type="GO" id="GO:0052689">
    <property type="term" value="F:carboxylic ester hydrolase activity"/>
    <property type="evidence" value="ECO:0007669"/>
    <property type="project" value="TreeGrafter"/>
</dbReference>
<evidence type="ECO:0000313" key="5">
    <source>
        <dbReference type="Proteomes" id="UP001147747"/>
    </source>
</evidence>
<evidence type="ECO:0000256" key="1">
    <source>
        <dbReference type="ARBA" id="ARBA00005964"/>
    </source>
</evidence>
<gene>
    <name evidence="4" type="ORF">N7509_012059</name>
</gene>
<name>A0A9W9VGR9_9EURO</name>
<comment type="caution">
    <text evidence="4">The sequence shown here is derived from an EMBL/GenBank/DDBJ whole genome shotgun (WGS) entry which is preliminary data.</text>
</comment>
<evidence type="ECO:0000313" key="4">
    <source>
        <dbReference type="EMBL" id="KAJ5378940.1"/>
    </source>
</evidence>
<feature type="domain" description="Carboxylesterase type B" evidence="3">
    <location>
        <begin position="1"/>
        <end position="321"/>
    </location>
</feature>
<dbReference type="GO" id="GO:0072330">
    <property type="term" value="P:monocarboxylic acid biosynthetic process"/>
    <property type="evidence" value="ECO:0007669"/>
    <property type="project" value="UniProtKB-ARBA"/>
</dbReference>
<keyword evidence="2" id="KW-0378">Hydrolase</keyword>
<organism evidence="4 5">
    <name type="scientific">Penicillium cosmopolitanum</name>
    <dbReference type="NCBI Taxonomy" id="1131564"/>
    <lineage>
        <taxon>Eukaryota</taxon>
        <taxon>Fungi</taxon>
        <taxon>Dikarya</taxon>
        <taxon>Ascomycota</taxon>
        <taxon>Pezizomycotina</taxon>
        <taxon>Eurotiomycetes</taxon>
        <taxon>Eurotiomycetidae</taxon>
        <taxon>Eurotiales</taxon>
        <taxon>Aspergillaceae</taxon>
        <taxon>Penicillium</taxon>
    </lineage>
</organism>
<dbReference type="InterPro" id="IPR002018">
    <property type="entry name" value="CarbesteraseB"/>
</dbReference>
<proteinExistence type="inferred from homology"/>
<evidence type="ECO:0000256" key="2">
    <source>
        <dbReference type="ARBA" id="ARBA00022801"/>
    </source>
</evidence>